<dbReference type="InterPro" id="IPR036397">
    <property type="entry name" value="RNaseH_sf"/>
</dbReference>
<dbReference type="Gene3D" id="1.10.150.80">
    <property type="entry name" value="HRDC domain"/>
    <property type="match status" value="1"/>
</dbReference>
<dbReference type="PANTHER" id="PTHR47649:SF1">
    <property type="entry name" value="RIBONUCLEASE D"/>
    <property type="match status" value="1"/>
</dbReference>
<dbReference type="Pfam" id="PF00570">
    <property type="entry name" value="HRDC"/>
    <property type="match status" value="1"/>
</dbReference>
<gene>
    <name evidence="2" type="ORF">MNBD_GAMMA01-1471</name>
</gene>
<dbReference type="PANTHER" id="PTHR47649">
    <property type="entry name" value="RIBONUCLEASE D"/>
    <property type="match status" value="1"/>
</dbReference>
<protein>
    <recommendedName>
        <fullName evidence="1">HRDC domain-containing protein</fullName>
    </recommendedName>
</protein>
<dbReference type="CDD" id="cd06142">
    <property type="entry name" value="RNaseD_exo"/>
    <property type="match status" value="1"/>
</dbReference>
<dbReference type="GO" id="GO:0006139">
    <property type="term" value="P:nucleobase-containing compound metabolic process"/>
    <property type="evidence" value="ECO:0007669"/>
    <property type="project" value="InterPro"/>
</dbReference>
<dbReference type="SUPFAM" id="SSF47819">
    <property type="entry name" value="HRDC-like"/>
    <property type="match status" value="1"/>
</dbReference>
<dbReference type="PROSITE" id="PS50967">
    <property type="entry name" value="HRDC"/>
    <property type="match status" value="1"/>
</dbReference>
<dbReference type="GO" id="GO:0008408">
    <property type="term" value="F:3'-5' exonuclease activity"/>
    <property type="evidence" value="ECO:0007669"/>
    <property type="project" value="InterPro"/>
</dbReference>
<name>A0A3B0VIQ1_9ZZZZ</name>
<evidence type="ECO:0000313" key="2">
    <source>
        <dbReference type="EMBL" id="VAW36679.1"/>
    </source>
</evidence>
<dbReference type="SMART" id="SM00474">
    <property type="entry name" value="35EXOc"/>
    <property type="match status" value="1"/>
</dbReference>
<dbReference type="AlphaFoldDB" id="A0A3B0VIQ1"/>
<dbReference type="Pfam" id="PF01612">
    <property type="entry name" value="DNA_pol_A_exo1"/>
    <property type="match status" value="1"/>
</dbReference>
<dbReference type="InterPro" id="IPR044876">
    <property type="entry name" value="HRDC_dom_sf"/>
</dbReference>
<accession>A0A3B0VIQ1</accession>
<organism evidence="2">
    <name type="scientific">hydrothermal vent metagenome</name>
    <dbReference type="NCBI Taxonomy" id="652676"/>
    <lineage>
        <taxon>unclassified sequences</taxon>
        <taxon>metagenomes</taxon>
        <taxon>ecological metagenomes</taxon>
    </lineage>
</organism>
<dbReference type="InterPro" id="IPR010997">
    <property type="entry name" value="HRDC-like_sf"/>
</dbReference>
<feature type="domain" description="HRDC" evidence="1">
    <location>
        <begin position="220"/>
        <end position="300"/>
    </location>
</feature>
<dbReference type="GO" id="GO:0003676">
    <property type="term" value="F:nucleic acid binding"/>
    <property type="evidence" value="ECO:0007669"/>
    <property type="project" value="InterPro"/>
</dbReference>
<evidence type="ECO:0000259" key="1">
    <source>
        <dbReference type="PROSITE" id="PS50967"/>
    </source>
</evidence>
<dbReference type="InterPro" id="IPR002121">
    <property type="entry name" value="HRDC_dom"/>
</dbReference>
<dbReference type="SUPFAM" id="SSF53098">
    <property type="entry name" value="Ribonuclease H-like"/>
    <property type="match status" value="1"/>
</dbReference>
<proteinExistence type="predicted"/>
<dbReference type="Gene3D" id="3.30.420.10">
    <property type="entry name" value="Ribonuclease H-like superfamily/Ribonuclease H"/>
    <property type="match status" value="1"/>
</dbReference>
<sequence length="363" mass="42519">MAEIHNLCFNMQMITDYQWIDDNSEIEQLTLSLNATDEVAFDSEFERVSSYYPKPALFQLRIDDRYYLLDMKKISDHHIFTRLLNNVILHSGSEDLEILYNYNKQLPNTVFDTQIAASLCGYGLHFSYQNIVNELLGVELSKAHSRSDWMQRPLSKEQLHYALEDVAYLPEIKQILLDKLQSQNRESWYWHLMTQKLNAVIQSSHIDKTFVKMVKSNRFNYPQQQLLYSLLQWREQLAIKRDRPRQWMLKNDDIIKITLYKPDSEKKLIDKIGLYPKFVKYNAQSIFNLYKTAADIAENILPKTDKLSSQQGATFTNMKQQLNDRCTQLGISPALIINTADLKSLVAANKDLSSIDMWQIINQ</sequence>
<dbReference type="InterPro" id="IPR051086">
    <property type="entry name" value="RNase_D-like"/>
</dbReference>
<reference evidence="2" key="1">
    <citation type="submission" date="2018-06" db="EMBL/GenBank/DDBJ databases">
        <authorList>
            <person name="Zhirakovskaya E."/>
        </authorList>
    </citation>
    <scope>NUCLEOTIDE SEQUENCE</scope>
</reference>
<dbReference type="InterPro" id="IPR012337">
    <property type="entry name" value="RNaseH-like_sf"/>
</dbReference>
<dbReference type="GO" id="GO:0000166">
    <property type="term" value="F:nucleotide binding"/>
    <property type="evidence" value="ECO:0007669"/>
    <property type="project" value="InterPro"/>
</dbReference>
<dbReference type="InterPro" id="IPR002562">
    <property type="entry name" value="3'-5'_exonuclease_dom"/>
</dbReference>
<dbReference type="EMBL" id="UOEW01000148">
    <property type="protein sequence ID" value="VAW36679.1"/>
    <property type="molecule type" value="Genomic_DNA"/>
</dbReference>